<dbReference type="InterPro" id="IPR021783">
    <property type="entry name" value="DUF3348"/>
</dbReference>
<dbReference type="Pfam" id="PF11828">
    <property type="entry name" value="DUF3348"/>
    <property type="match status" value="1"/>
</dbReference>
<sequence>MRYAPGGGPLESIPLQSTFGSSNLVRRLAPWGPTEAEPGLGVAERLAAWVGPLQAIQLQAVNQAVGTPAAGSKPGAKADLTGDVQRVRGVLASAIAKDPLALAGIKPGDTEDHGYGPWQQRHIELQRQMGQMCGALRDHARQTVSRASPRLRQLATLDAAFEQLLADREAALLPQTLSHLERRYKALRAAHRATCEATGQPDDPARWRAPGGWLRTFSDDWRQVLLAELDLRLEAVTGLAEALRQPSLFET</sequence>
<dbReference type="EMBL" id="SMLK01000001">
    <property type="protein sequence ID" value="TFZ08894.1"/>
    <property type="molecule type" value="Genomic_DNA"/>
</dbReference>
<name>A0A4Z0CCS7_9BURK</name>
<keyword evidence="2" id="KW-1185">Reference proteome</keyword>
<accession>A0A4Z0CCS7</accession>
<evidence type="ECO:0000313" key="2">
    <source>
        <dbReference type="Proteomes" id="UP000297839"/>
    </source>
</evidence>
<comment type="caution">
    <text evidence="1">The sequence shown here is derived from an EMBL/GenBank/DDBJ whole genome shotgun (WGS) entry which is preliminary data.</text>
</comment>
<protein>
    <submittedName>
        <fullName evidence="1">DUF3348 family protein</fullName>
    </submittedName>
</protein>
<dbReference type="Proteomes" id="UP000297839">
    <property type="component" value="Unassembled WGS sequence"/>
</dbReference>
<dbReference type="OrthoDB" id="5949373at2"/>
<dbReference type="AlphaFoldDB" id="A0A4Z0CCS7"/>
<evidence type="ECO:0000313" key="1">
    <source>
        <dbReference type="EMBL" id="TFZ08894.1"/>
    </source>
</evidence>
<reference evidence="1 2" key="1">
    <citation type="submission" date="2019-03" db="EMBL/GenBank/DDBJ databases">
        <title>Ramlibacter sp. 18x22-1, whole genome shotgun sequence.</title>
        <authorList>
            <person name="Zhang X."/>
            <person name="Feng G."/>
            <person name="Zhu H."/>
        </authorList>
    </citation>
    <scope>NUCLEOTIDE SEQUENCE [LARGE SCALE GENOMIC DNA]</scope>
    <source>
        <strain evidence="1 2">18x22-1</strain>
    </source>
</reference>
<proteinExistence type="predicted"/>
<gene>
    <name evidence="1" type="ORF">EZ216_07060</name>
</gene>
<organism evidence="1 2">
    <name type="scientific">Ramlibacter humi</name>
    <dbReference type="NCBI Taxonomy" id="2530451"/>
    <lineage>
        <taxon>Bacteria</taxon>
        <taxon>Pseudomonadati</taxon>
        <taxon>Pseudomonadota</taxon>
        <taxon>Betaproteobacteria</taxon>
        <taxon>Burkholderiales</taxon>
        <taxon>Comamonadaceae</taxon>
        <taxon>Ramlibacter</taxon>
    </lineage>
</organism>